<keyword evidence="2" id="KW-1003">Cell membrane</keyword>
<dbReference type="Pfam" id="PF20238">
    <property type="entry name" value="BIM1-like_dom"/>
    <property type="match status" value="1"/>
</dbReference>
<keyword evidence="12" id="KW-1185">Reference proteome</keyword>
<evidence type="ECO:0000259" key="10">
    <source>
        <dbReference type="Pfam" id="PF20238"/>
    </source>
</evidence>
<dbReference type="PANTHER" id="PTHR34992:SF2">
    <property type="entry name" value="COPPER ACQUISITION FACTOR BIM1-LIKE DOMAIN-CONTAINING PROTEIN"/>
    <property type="match status" value="1"/>
</dbReference>
<proteinExistence type="predicted"/>
<evidence type="ECO:0000256" key="6">
    <source>
        <dbReference type="ARBA" id="ARBA00023180"/>
    </source>
</evidence>
<keyword evidence="5" id="KW-0472">Membrane</keyword>
<keyword evidence="7" id="KW-0449">Lipoprotein</keyword>
<dbReference type="EMBL" id="MU839839">
    <property type="protein sequence ID" value="KAK1752648.1"/>
    <property type="molecule type" value="Genomic_DNA"/>
</dbReference>
<evidence type="ECO:0000313" key="11">
    <source>
        <dbReference type="EMBL" id="KAK1752648.1"/>
    </source>
</evidence>
<evidence type="ECO:0000313" key="12">
    <source>
        <dbReference type="Proteomes" id="UP001239445"/>
    </source>
</evidence>
<dbReference type="Proteomes" id="UP001239445">
    <property type="component" value="Unassembled WGS sequence"/>
</dbReference>
<dbReference type="CDD" id="cd21176">
    <property type="entry name" value="LPMO_auxiliary-like"/>
    <property type="match status" value="1"/>
</dbReference>
<evidence type="ECO:0000256" key="9">
    <source>
        <dbReference type="SAM" id="SignalP"/>
    </source>
</evidence>
<keyword evidence="3" id="KW-0336">GPI-anchor</keyword>
<reference evidence="11" key="1">
    <citation type="submission" date="2023-06" db="EMBL/GenBank/DDBJ databases">
        <title>Genome-scale phylogeny and comparative genomics of the fungal order Sordariales.</title>
        <authorList>
            <consortium name="Lawrence Berkeley National Laboratory"/>
            <person name="Hensen N."/>
            <person name="Bonometti L."/>
            <person name="Westerberg I."/>
            <person name="Brannstrom I.O."/>
            <person name="Guillou S."/>
            <person name="Cros-Aarteil S."/>
            <person name="Calhoun S."/>
            <person name="Haridas S."/>
            <person name="Kuo A."/>
            <person name="Mondo S."/>
            <person name="Pangilinan J."/>
            <person name="Riley R."/>
            <person name="Labutti K."/>
            <person name="Andreopoulos B."/>
            <person name="Lipzen A."/>
            <person name="Chen C."/>
            <person name="Yanf M."/>
            <person name="Daum C."/>
            <person name="Ng V."/>
            <person name="Clum A."/>
            <person name="Steindorff A."/>
            <person name="Ohm R."/>
            <person name="Martin F."/>
            <person name="Silar P."/>
            <person name="Natvig D."/>
            <person name="Lalanne C."/>
            <person name="Gautier V."/>
            <person name="Ament-Velasquez S.L."/>
            <person name="Kruys A."/>
            <person name="Hutchinson M.I."/>
            <person name="Powell A.J."/>
            <person name="Barry K."/>
            <person name="Miller A.N."/>
            <person name="Grigoriev I.V."/>
            <person name="Debuchy R."/>
            <person name="Gladieux P."/>
            <person name="Thoren M.H."/>
            <person name="Johannesson H."/>
        </authorList>
    </citation>
    <scope>NUCLEOTIDE SEQUENCE</scope>
    <source>
        <strain evidence="11">PSN4</strain>
    </source>
</reference>
<evidence type="ECO:0000256" key="7">
    <source>
        <dbReference type="ARBA" id="ARBA00023288"/>
    </source>
</evidence>
<feature type="domain" description="Copper acquisition factor BIM1-like" evidence="10">
    <location>
        <begin position="18"/>
        <end position="162"/>
    </location>
</feature>
<name>A0AAJ0B6K8_9PEZI</name>
<evidence type="ECO:0000256" key="1">
    <source>
        <dbReference type="ARBA" id="ARBA00004609"/>
    </source>
</evidence>
<evidence type="ECO:0000256" key="3">
    <source>
        <dbReference type="ARBA" id="ARBA00022622"/>
    </source>
</evidence>
<dbReference type="InterPro" id="IPR046530">
    <property type="entry name" value="BIM1-like_dom"/>
</dbReference>
<keyword evidence="6" id="KW-0325">Glycoprotein</keyword>
<evidence type="ECO:0000256" key="4">
    <source>
        <dbReference type="ARBA" id="ARBA00022729"/>
    </source>
</evidence>
<dbReference type="GO" id="GO:0005886">
    <property type="term" value="C:plasma membrane"/>
    <property type="evidence" value="ECO:0007669"/>
    <property type="project" value="UniProtKB-SubCell"/>
</dbReference>
<feature type="signal peptide" evidence="9">
    <location>
        <begin position="1"/>
        <end position="18"/>
    </location>
</feature>
<dbReference type="AlphaFoldDB" id="A0AAJ0B6K8"/>
<accession>A0AAJ0B6K8</accession>
<feature type="region of interest" description="Disordered" evidence="8">
    <location>
        <begin position="170"/>
        <end position="192"/>
    </location>
</feature>
<evidence type="ECO:0000256" key="8">
    <source>
        <dbReference type="SAM" id="MobiDB-lite"/>
    </source>
</evidence>
<dbReference type="InterPro" id="IPR046936">
    <property type="entry name" value="BIM1-like"/>
</dbReference>
<sequence>MVAAATVLLLATAQLATAHFALDYPDWRANTLTSGTNYSQWIYPCGGVPGNSGNRTDWPLSGGSLILELHHPWTYVFVNLGLGANVSNFNYTLTPNFWNATGNGTLCVPEIKLPAELKVDDGTQASVQVVTVGESGSALYNCADITFRSSAKALAGDQCKTNNVTLTEITQQSSSSSSPTSTSSSQPPKSTSAASLAGVNVAVLGLAVVFAYGMSL</sequence>
<gene>
    <name evidence="11" type="ORF">QBC47DRAFT_389023</name>
</gene>
<evidence type="ECO:0000256" key="2">
    <source>
        <dbReference type="ARBA" id="ARBA00022475"/>
    </source>
</evidence>
<dbReference type="GO" id="GO:0098552">
    <property type="term" value="C:side of membrane"/>
    <property type="evidence" value="ECO:0007669"/>
    <property type="project" value="UniProtKB-KW"/>
</dbReference>
<protein>
    <recommendedName>
        <fullName evidence="10">Copper acquisition factor BIM1-like domain-containing protein</fullName>
    </recommendedName>
</protein>
<dbReference type="PANTHER" id="PTHR34992">
    <property type="entry name" value="HYPHAL ANASTAMOSIS-7 PROTEIN"/>
    <property type="match status" value="1"/>
</dbReference>
<comment type="caution">
    <text evidence="11">The sequence shown here is derived from an EMBL/GenBank/DDBJ whole genome shotgun (WGS) entry which is preliminary data.</text>
</comment>
<feature type="chain" id="PRO_5042545311" description="Copper acquisition factor BIM1-like domain-containing protein" evidence="9">
    <location>
        <begin position="19"/>
        <end position="216"/>
    </location>
</feature>
<keyword evidence="4 9" id="KW-0732">Signal</keyword>
<comment type="subcellular location">
    <subcellularLocation>
        <location evidence="1">Cell membrane</location>
        <topology evidence="1">Lipid-anchor</topology>
        <topology evidence="1">GPI-anchor</topology>
    </subcellularLocation>
</comment>
<evidence type="ECO:0000256" key="5">
    <source>
        <dbReference type="ARBA" id="ARBA00023136"/>
    </source>
</evidence>
<organism evidence="11 12">
    <name type="scientific">Echria macrotheca</name>
    <dbReference type="NCBI Taxonomy" id="438768"/>
    <lineage>
        <taxon>Eukaryota</taxon>
        <taxon>Fungi</taxon>
        <taxon>Dikarya</taxon>
        <taxon>Ascomycota</taxon>
        <taxon>Pezizomycotina</taxon>
        <taxon>Sordariomycetes</taxon>
        <taxon>Sordariomycetidae</taxon>
        <taxon>Sordariales</taxon>
        <taxon>Schizotheciaceae</taxon>
        <taxon>Echria</taxon>
    </lineage>
</organism>